<accession>A0A7U2EUE7</accession>
<dbReference type="Proteomes" id="UP000663193">
    <property type="component" value="Chromosome 2"/>
</dbReference>
<proteinExistence type="predicted"/>
<name>A0A7U2EUE7_PHANO</name>
<organism evidence="1 2">
    <name type="scientific">Phaeosphaeria nodorum (strain SN15 / ATCC MYA-4574 / FGSC 10173)</name>
    <name type="common">Glume blotch fungus</name>
    <name type="synonym">Parastagonospora nodorum</name>
    <dbReference type="NCBI Taxonomy" id="321614"/>
    <lineage>
        <taxon>Eukaryota</taxon>
        <taxon>Fungi</taxon>
        <taxon>Dikarya</taxon>
        <taxon>Ascomycota</taxon>
        <taxon>Pezizomycotina</taxon>
        <taxon>Dothideomycetes</taxon>
        <taxon>Pleosporomycetidae</taxon>
        <taxon>Pleosporales</taxon>
        <taxon>Pleosporineae</taxon>
        <taxon>Phaeosphaeriaceae</taxon>
        <taxon>Parastagonospora</taxon>
    </lineage>
</organism>
<keyword evidence="2" id="KW-1185">Reference proteome</keyword>
<dbReference type="EMBL" id="CP069024">
    <property type="protein sequence ID" value="QRC93032.1"/>
    <property type="molecule type" value="Genomic_DNA"/>
</dbReference>
<gene>
    <name evidence="1" type="ORF">JI435_079180</name>
</gene>
<dbReference type="KEGG" id="pno:SNOG_07918"/>
<sequence length="93" mass="10282">MADARVFRFHDSGQVFFGAVYDDTDELASAHHDESVRNLDTSAPRVLPKPTPGFAPACPQVGTERRLEHIAIHAAAQAEEKKRQHKQNDTSST</sequence>
<dbReference type="VEuPathDB" id="FungiDB:JI435_079180"/>
<protein>
    <submittedName>
        <fullName evidence="1">Uncharacterized protein</fullName>
    </submittedName>
</protein>
<evidence type="ECO:0000313" key="2">
    <source>
        <dbReference type="Proteomes" id="UP000663193"/>
    </source>
</evidence>
<dbReference type="AlphaFoldDB" id="A0A7U2EUE7"/>
<dbReference type="RefSeq" id="XP_001798244.1">
    <property type="nucleotide sequence ID" value="XM_001798192.1"/>
</dbReference>
<reference evidence="2" key="1">
    <citation type="journal article" date="2021" name="BMC Genomics">
        <title>Chromosome-level genome assembly and manually-curated proteome of model necrotroph Parastagonospora nodorum Sn15 reveals a genome-wide trove of candidate effector homologs, and redundancy of virulence-related functions within an accessory chromosome.</title>
        <authorList>
            <person name="Bertazzoni S."/>
            <person name="Jones D.A.B."/>
            <person name="Phan H.T."/>
            <person name="Tan K.-C."/>
            <person name="Hane J.K."/>
        </authorList>
    </citation>
    <scope>NUCLEOTIDE SEQUENCE [LARGE SCALE GENOMIC DNA]</scope>
    <source>
        <strain evidence="2">SN15 / ATCC MYA-4574 / FGSC 10173)</strain>
    </source>
</reference>
<evidence type="ECO:0000313" key="1">
    <source>
        <dbReference type="EMBL" id="QRC93032.1"/>
    </source>
</evidence>